<evidence type="ECO:0000259" key="2">
    <source>
        <dbReference type="PROSITE" id="PS50882"/>
    </source>
</evidence>
<dbReference type="EMBL" id="KQ947407">
    <property type="protein sequence ID" value="KUJ21879.1"/>
    <property type="molecule type" value="Genomic_DNA"/>
</dbReference>
<dbReference type="GO" id="GO:0005654">
    <property type="term" value="C:nucleoplasm"/>
    <property type="evidence" value="ECO:0007669"/>
    <property type="project" value="TreeGrafter"/>
</dbReference>
<feature type="compositionally biased region" description="Basic and acidic residues" evidence="1">
    <location>
        <begin position="571"/>
        <end position="599"/>
    </location>
</feature>
<dbReference type="GO" id="GO:0000381">
    <property type="term" value="P:regulation of alternative mRNA splicing, via spliceosome"/>
    <property type="evidence" value="ECO:0007669"/>
    <property type="project" value="TreeGrafter"/>
</dbReference>
<sequence length="822" mass="93271">MWPNGFGTPGPFQTNFNPDEFSQMPFGAPQGQQFFQHQGMMPFNNLNAEERNYAPVDQPFAIQGAFMQNQNIGPQFSPSPFMTPQATPPVSLASRAPAQMNARAAELKAELLKRKTERASSATPPGPAKQAAHPENSKHGSEKNVNTADQKREQDVNELISQYSGQSTPATTVKQEKKASNITNVAQIPASPTPSAKPQVPSNKVTKAANNGKTQTNRTKDKAFGSRHTSNGSVSEGEIFEDPIPHRAASPMHGIEPKSNDKMKMPEDRQDRSSRDDHSVKPPYPRSYREDARRRTPSPKPRVPPSNGRDDRREEAESRMDRRQRADSVKFEGKHPTDAERQLVLRAEPRNEATRQPQSNGALARVELNRQIREQNPPSLLDVLPHDEDLREWLEITGYHNEIYRSKILNRRRAIAALDAQRDKLLAEMAAEERGVAPPVVLQQSAPSMLPPPIPNRAEDRVESKSIASVIEAQPERVVSNKRPYSELQDSRDAPSTEKMSRTEPRSYAHPAQKVKDEDDFDTRRPRSSGFDSNRRSSPPRREDHEVPRQYFRGRGRSRSRDGRSLSPGRRPYEDRQPPRSRAYDSDYYPRDSFNDRSFEYTSGYRGKDSNYRGRGRGRGRGDSRDSREYPSGGQDFKNEPQWGSKIANNRPYRDGKGFERGGRGDTRYFIVKSFNEENVLKCIEDSVWTTQLQNGPVFEEAFETCKNVILVFSINKSRAFQGYARMESLPGSVEIPHWQRAITWESAGAFRVRWLVICATRFHRVGHLKNAFNENQAVLIGKDGQEIEEHCGASLIELIDEEAEQALRNSWVKTENWEDLY</sequence>
<dbReference type="Proteomes" id="UP000070700">
    <property type="component" value="Unassembled WGS sequence"/>
</dbReference>
<feature type="compositionally biased region" description="Basic and acidic residues" evidence="1">
    <location>
        <begin position="514"/>
        <end position="525"/>
    </location>
</feature>
<gene>
    <name evidence="3" type="ORF">LY89DRAFT_681252</name>
</gene>
<feature type="compositionally biased region" description="Basic and acidic residues" evidence="1">
    <location>
        <begin position="620"/>
        <end position="629"/>
    </location>
</feature>
<name>A0A194XP73_MOLSC</name>
<dbReference type="KEGG" id="psco:LY89DRAFT_681252"/>
<keyword evidence="4" id="KW-1185">Reference proteome</keyword>
<evidence type="ECO:0000256" key="1">
    <source>
        <dbReference type="SAM" id="MobiDB-lite"/>
    </source>
</evidence>
<dbReference type="STRING" id="149040.A0A194XP73"/>
<feature type="region of interest" description="Disordered" evidence="1">
    <location>
        <begin position="114"/>
        <end position="363"/>
    </location>
</feature>
<dbReference type="PANTHER" id="PTHR12357">
    <property type="entry name" value="YTH YT521-B HOMOLOGY DOMAIN-CONTAINING"/>
    <property type="match status" value="1"/>
</dbReference>
<dbReference type="Gene3D" id="3.10.590.10">
    <property type="entry name" value="ph1033 like domains"/>
    <property type="match status" value="1"/>
</dbReference>
<dbReference type="InterPro" id="IPR007275">
    <property type="entry name" value="YTH_domain"/>
</dbReference>
<proteinExistence type="predicted"/>
<organism evidence="3 4">
    <name type="scientific">Mollisia scopiformis</name>
    <name type="common">Conifer needle endophyte fungus</name>
    <name type="synonym">Phialocephala scopiformis</name>
    <dbReference type="NCBI Taxonomy" id="149040"/>
    <lineage>
        <taxon>Eukaryota</taxon>
        <taxon>Fungi</taxon>
        <taxon>Dikarya</taxon>
        <taxon>Ascomycota</taxon>
        <taxon>Pezizomycotina</taxon>
        <taxon>Leotiomycetes</taxon>
        <taxon>Helotiales</taxon>
        <taxon>Mollisiaceae</taxon>
        <taxon>Mollisia</taxon>
    </lineage>
</organism>
<dbReference type="RefSeq" id="XP_018076234.1">
    <property type="nucleotide sequence ID" value="XM_018214245.1"/>
</dbReference>
<dbReference type="Pfam" id="PF04146">
    <property type="entry name" value="YTH"/>
    <property type="match status" value="1"/>
</dbReference>
<feature type="compositionally biased region" description="Polar residues" evidence="1">
    <location>
        <begin position="159"/>
        <end position="173"/>
    </location>
</feature>
<protein>
    <submittedName>
        <fullName evidence="3">YTH-domain-containing protein</fullName>
    </submittedName>
</protein>
<dbReference type="GeneID" id="28823971"/>
<reference evidence="3 4" key="1">
    <citation type="submission" date="2015-10" db="EMBL/GenBank/DDBJ databases">
        <title>Full genome of DAOMC 229536 Phialocephala scopiformis, a fungal endophyte of spruce producing the potent anti-insectan compound rugulosin.</title>
        <authorList>
            <consortium name="DOE Joint Genome Institute"/>
            <person name="Walker A.K."/>
            <person name="Frasz S.L."/>
            <person name="Seifert K.A."/>
            <person name="Miller J.D."/>
            <person name="Mondo S.J."/>
            <person name="Labutti K."/>
            <person name="Lipzen A."/>
            <person name="Dockter R."/>
            <person name="Kennedy M."/>
            <person name="Grigoriev I.V."/>
            <person name="Spatafora J.W."/>
        </authorList>
    </citation>
    <scope>NUCLEOTIDE SEQUENCE [LARGE SCALE GENOMIC DNA]</scope>
    <source>
        <strain evidence="3 4">CBS 120377</strain>
    </source>
</reference>
<evidence type="ECO:0000313" key="3">
    <source>
        <dbReference type="EMBL" id="KUJ21879.1"/>
    </source>
</evidence>
<dbReference type="PANTHER" id="PTHR12357:SF3">
    <property type="entry name" value="YTH DOMAIN-CONTAINING PROTEIN 1"/>
    <property type="match status" value="1"/>
</dbReference>
<accession>A0A194XP73</accession>
<feature type="compositionally biased region" description="Basic and acidic residues" evidence="1">
    <location>
        <begin position="489"/>
        <end position="507"/>
    </location>
</feature>
<feature type="compositionally biased region" description="Basic and acidic residues" evidence="1">
    <location>
        <begin position="308"/>
        <end position="353"/>
    </location>
</feature>
<dbReference type="PROSITE" id="PS50882">
    <property type="entry name" value="YTH"/>
    <property type="match status" value="1"/>
</dbReference>
<dbReference type="GO" id="GO:1990247">
    <property type="term" value="F:N6-methyladenosine-containing RNA reader activity"/>
    <property type="evidence" value="ECO:0007669"/>
    <property type="project" value="TreeGrafter"/>
</dbReference>
<evidence type="ECO:0000313" key="4">
    <source>
        <dbReference type="Proteomes" id="UP000070700"/>
    </source>
</evidence>
<dbReference type="GO" id="GO:0003729">
    <property type="term" value="F:mRNA binding"/>
    <property type="evidence" value="ECO:0007669"/>
    <property type="project" value="TreeGrafter"/>
</dbReference>
<dbReference type="OrthoDB" id="6103986at2759"/>
<dbReference type="InParanoid" id="A0A194XP73"/>
<dbReference type="GO" id="GO:0000398">
    <property type="term" value="P:mRNA splicing, via spliceosome"/>
    <property type="evidence" value="ECO:0007669"/>
    <property type="project" value="TreeGrafter"/>
</dbReference>
<dbReference type="InterPro" id="IPR045168">
    <property type="entry name" value="YTH_prot"/>
</dbReference>
<feature type="domain" description="YTH" evidence="2">
    <location>
        <begin position="667"/>
        <end position="800"/>
    </location>
</feature>
<dbReference type="CDD" id="cd21134">
    <property type="entry name" value="YTH"/>
    <property type="match status" value="1"/>
</dbReference>
<feature type="compositionally biased region" description="Basic and acidic residues" evidence="1">
    <location>
        <begin position="255"/>
        <end position="280"/>
    </location>
</feature>
<dbReference type="AlphaFoldDB" id="A0A194XP73"/>
<feature type="compositionally biased region" description="Polar residues" evidence="1">
    <location>
        <begin position="193"/>
        <end position="217"/>
    </location>
</feature>
<feature type="region of interest" description="Disordered" evidence="1">
    <location>
        <begin position="438"/>
        <end position="660"/>
    </location>
</feature>